<reference evidence="1 2" key="1">
    <citation type="submission" date="2018-03" db="EMBL/GenBank/DDBJ databases">
        <title>Genomic Encyclopedia of Type Strains, Phase III (KMG-III): the genomes of soil and plant-associated and newly described type strains.</title>
        <authorList>
            <person name="Whitman W."/>
        </authorList>
    </citation>
    <scope>NUCLEOTIDE SEQUENCE [LARGE SCALE GENOMIC DNA]</scope>
    <source>
        <strain evidence="1 2">CGMCC 1.07653</strain>
    </source>
</reference>
<comment type="caution">
    <text evidence="1">The sequence shown here is derived from an EMBL/GenBank/DDBJ whole genome shotgun (WGS) entry which is preliminary data.</text>
</comment>
<dbReference type="Pfam" id="PF14069">
    <property type="entry name" value="SpoVIF"/>
    <property type="match status" value="1"/>
</dbReference>
<name>A0A2P8HWD0_9BACI</name>
<gene>
    <name evidence="1" type="ORF">B0H94_10396</name>
</gene>
<proteinExistence type="predicted"/>
<keyword evidence="2" id="KW-1185">Reference proteome</keyword>
<dbReference type="InterPro" id="IPR025942">
    <property type="entry name" value="SpoVIF"/>
</dbReference>
<evidence type="ECO:0000313" key="1">
    <source>
        <dbReference type="EMBL" id="PSL50484.1"/>
    </source>
</evidence>
<evidence type="ECO:0000313" key="2">
    <source>
        <dbReference type="Proteomes" id="UP000242310"/>
    </source>
</evidence>
<sequence length="98" mass="10956">MLNAEKGGMAVRHQNDKNVFDQIHSKTNVDQDDLFQLAGAVNDADLQNEETVRRLIHDVSRVAGVPVSKEKEEQLVKAILNQDVPLDFNSLSSLFPKD</sequence>
<dbReference type="EMBL" id="PYAV01000003">
    <property type="protein sequence ID" value="PSL50484.1"/>
    <property type="molecule type" value="Genomic_DNA"/>
</dbReference>
<accession>A0A2P8HWD0</accession>
<protein>
    <submittedName>
        <fullName evidence="1">Stage VI sporulation protein F</fullName>
    </submittedName>
</protein>
<dbReference type="Proteomes" id="UP000242310">
    <property type="component" value="Unassembled WGS sequence"/>
</dbReference>
<dbReference type="AlphaFoldDB" id="A0A2P8HWD0"/>
<organism evidence="1 2">
    <name type="scientific">Salsuginibacillus halophilus</name>
    <dbReference type="NCBI Taxonomy" id="517424"/>
    <lineage>
        <taxon>Bacteria</taxon>
        <taxon>Bacillati</taxon>
        <taxon>Bacillota</taxon>
        <taxon>Bacilli</taxon>
        <taxon>Bacillales</taxon>
        <taxon>Bacillaceae</taxon>
        <taxon>Salsuginibacillus</taxon>
    </lineage>
</organism>